<organism evidence="2">
    <name type="scientific">Candidatus Kentrum sp. FM</name>
    <dbReference type="NCBI Taxonomy" id="2126340"/>
    <lineage>
        <taxon>Bacteria</taxon>
        <taxon>Pseudomonadati</taxon>
        <taxon>Pseudomonadota</taxon>
        <taxon>Gammaproteobacteria</taxon>
        <taxon>Candidatus Kentrum</taxon>
    </lineage>
</organism>
<dbReference type="EMBL" id="CAADFL010000528">
    <property type="protein sequence ID" value="VFK18141.1"/>
    <property type="molecule type" value="Genomic_DNA"/>
</dbReference>
<gene>
    <name evidence="2" type="ORF">BECKFM1743A_GA0114220_105794</name>
    <name evidence="3" type="ORF">BECKFM1743B_GA0114221_105281</name>
    <name evidence="1" type="ORF">BECKFM1743C_GA0114222_104391</name>
</gene>
<evidence type="ECO:0000313" key="3">
    <source>
        <dbReference type="EMBL" id="VFK18141.1"/>
    </source>
</evidence>
<proteinExistence type="predicted"/>
<evidence type="ECO:0000313" key="2">
    <source>
        <dbReference type="EMBL" id="VFJ71206.1"/>
    </source>
</evidence>
<protein>
    <submittedName>
        <fullName evidence="2">Uncharacterized protein</fullName>
    </submittedName>
</protein>
<dbReference type="EMBL" id="CAADEZ010000579">
    <property type="protein sequence ID" value="VFJ71206.1"/>
    <property type="molecule type" value="Genomic_DNA"/>
</dbReference>
<evidence type="ECO:0000313" key="1">
    <source>
        <dbReference type="EMBL" id="VFJ66885.1"/>
    </source>
</evidence>
<dbReference type="AlphaFoldDB" id="A0A450TSA0"/>
<dbReference type="EMBL" id="CAADFA010000439">
    <property type="protein sequence ID" value="VFJ66885.1"/>
    <property type="molecule type" value="Genomic_DNA"/>
</dbReference>
<accession>A0A450TSA0</accession>
<name>A0A450TSA0_9GAMM</name>
<sequence>MPEIQIEATPCRSSFAERRAMVRQMNETDARIAREAIVEIKSGREKLVPWEEVCRELDALDAADSQNP</sequence>
<reference evidence="2" key="1">
    <citation type="submission" date="2019-02" db="EMBL/GenBank/DDBJ databases">
        <authorList>
            <person name="Gruber-Vodicka R. H."/>
            <person name="Seah K. B. B."/>
        </authorList>
    </citation>
    <scope>NUCLEOTIDE SEQUENCE</scope>
    <source>
        <strain evidence="2">BECK_BZ163</strain>
        <strain evidence="3">BECK_BZ164</strain>
        <strain evidence="1">BECK_BZ165</strain>
    </source>
</reference>